<proteinExistence type="predicted"/>
<name>A0A6F8YR30_9ACTN</name>
<evidence type="ECO:0000256" key="1">
    <source>
        <dbReference type="SAM" id="MobiDB-lite"/>
    </source>
</evidence>
<reference evidence="2 3" key="2">
    <citation type="submission" date="2020-03" db="EMBL/GenBank/DDBJ databases">
        <authorList>
            <person name="Ichikawa N."/>
            <person name="Kimura A."/>
            <person name="Kitahashi Y."/>
            <person name="Uohara A."/>
        </authorList>
    </citation>
    <scope>NUCLEOTIDE SEQUENCE [LARGE SCALE GENOMIC DNA]</scope>
    <source>
        <strain evidence="2 3">NBRC 105367</strain>
    </source>
</reference>
<feature type="region of interest" description="Disordered" evidence="1">
    <location>
        <begin position="1"/>
        <end position="51"/>
    </location>
</feature>
<evidence type="ECO:0000313" key="3">
    <source>
        <dbReference type="Proteomes" id="UP000503011"/>
    </source>
</evidence>
<dbReference type="Proteomes" id="UP000503011">
    <property type="component" value="Chromosome"/>
</dbReference>
<dbReference type="KEGG" id="psuu:Psuf_058670"/>
<accession>A0A6F8YR30</accession>
<keyword evidence="3" id="KW-1185">Reference proteome</keyword>
<reference evidence="2 3" key="1">
    <citation type="submission" date="2020-03" db="EMBL/GenBank/DDBJ databases">
        <title>Whole genome shotgun sequence of Phytohabitans suffuscus NBRC 105367.</title>
        <authorList>
            <person name="Komaki H."/>
            <person name="Tamura T."/>
        </authorList>
    </citation>
    <scope>NUCLEOTIDE SEQUENCE [LARGE SCALE GENOMIC DNA]</scope>
    <source>
        <strain evidence="2 3">NBRC 105367</strain>
    </source>
</reference>
<dbReference type="EMBL" id="AP022871">
    <property type="protein sequence ID" value="BCB88554.1"/>
    <property type="molecule type" value="Genomic_DNA"/>
</dbReference>
<feature type="compositionally biased region" description="Low complexity" evidence="1">
    <location>
        <begin position="19"/>
        <end position="29"/>
    </location>
</feature>
<organism evidence="2 3">
    <name type="scientific">Phytohabitans suffuscus</name>
    <dbReference type="NCBI Taxonomy" id="624315"/>
    <lineage>
        <taxon>Bacteria</taxon>
        <taxon>Bacillati</taxon>
        <taxon>Actinomycetota</taxon>
        <taxon>Actinomycetes</taxon>
        <taxon>Micromonosporales</taxon>
        <taxon>Micromonosporaceae</taxon>
    </lineage>
</organism>
<dbReference type="AlphaFoldDB" id="A0A6F8YR30"/>
<evidence type="ECO:0000313" key="2">
    <source>
        <dbReference type="EMBL" id="BCB88554.1"/>
    </source>
</evidence>
<gene>
    <name evidence="2" type="ORF">Psuf_058670</name>
</gene>
<sequence>MTGGAASCSPGPPSRRARTAAVTSARTDSPVSAPETVATPGVRPGPSATTVSRVSSAIPLVVNAPRAQRRCAEETTSTIATTSVPRAPAAARAVSTICRGVTGRPSRC</sequence>
<protein>
    <submittedName>
        <fullName evidence="2">Uncharacterized protein</fullName>
    </submittedName>
</protein>